<sequence>MERYCTEKSKELYEKTRRTLVDGVGSYFHITSYGEYPIYMTHGKGSKLYDVDGNEYIDYILGFGPMLLGYQNPAVDAAVREQIGRGSHFSAPTEDLMRLSRRLTEMIPCAETVSFQNSGTEVVMYALRLARAYTGRYKVIKFEGQYHGWSDEEKISIDADRVEELGPRDNPNKIIHTRGQRLSSADDLIVLPWNDAEMVRKTIEAHPGEIAAVIMEPIMCDSGPILPKPGYLQAVRDITREHGVVLIFDEVITGFRASLGGAQGYYGVTPDLATFAKAIANGYPFGAVAGKREIMECGIHASGTFNGNPIGTAAALATIEELSKPGVYEHFDQLAGEFREGVGKLAKKYGRKIYFRHIGSICVLAFGYEEDPEDFRDWLGKADIPFYRAFVEKCEQYGVRFTDRRGREYLSAQHTSEDIRRTLAVMDQVLGELA</sequence>
<comment type="similarity">
    <text evidence="3">Belongs to the class-III pyridoxal-phosphate-dependent aminotransferase family.</text>
</comment>
<dbReference type="InterPro" id="IPR049704">
    <property type="entry name" value="Aminotrans_3_PPA_site"/>
</dbReference>
<dbReference type="InterPro" id="IPR015421">
    <property type="entry name" value="PyrdxlP-dep_Trfase_major"/>
</dbReference>
<dbReference type="Pfam" id="PF00202">
    <property type="entry name" value="Aminotran_3"/>
    <property type="match status" value="1"/>
</dbReference>
<evidence type="ECO:0000313" key="5">
    <source>
        <dbReference type="Proteomes" id="UP000824208"/>
    </source>
</evidence>
<dbReference type="InterPro" id="IPR005814">
    <property type="entry name" value="Aminotrans_3"/>
</dbReference>
<comment type="cofactor">
    <cofactor evidence="1">
        <name>pyridoxal 5'-phosphate</name>
        <dbReference type="ChEBI" id="CHEBI:597326"/>
    </cofactor>
</comment>
<dbReference type="PANTHER" id="PTHR43713:SF3">
    <property type="entry name" value="GLUTAMATE-1-SEMIALDEHYDE 2,1-AMINOMUTASE 1, CHLOROPLASTIC-RELATED"/>
    <property type="match status" value="1"/>
</dbReference>
<proteinExistence type="inferred from homology"/>
<dbReference type="EMBL" id="DWYC01000087">
    <property type="protein sequence ID" value="HJB57847.1"/>
    <property type="molecule type" value="Genomic_DNA"/>
</dbReference>
<dbReference type="AlphaFoldDB" id="A0A9D2MCF6"/>
<evidence type="ECO:0000313" key="4">
    <source>
        <dbReference type="EMBL" id="HJB57847.1"/>
    </source>
</evidence>
<keyword evidence="4" id="KW-0808">Transferase</keyword>
<dbReference type="GO" id="GO:0030170">
    <property type="term" value="F:pyridoxal phosphate binding"/>
    <property type="evidence" value="ECO:0007669"/>
    <property type="project" value="InterPro"/>
</dbReference>
<reference evidence="4" key="2">
    <citation type="submission" date="2021-04" db="EMBL/GenBank/DDBJ databases">
        <authorList>
            <person name="Gilroy R."/>
        </authorList>
    </citation>
    <scope>NUCLEOTIDE SEQUENCE</scope>
    <source>
        <strain evidence="4">CHK189-11263</strain>
    </source>
</reference>
<evidence type="ECO:0000256" key="1">
    <source>
        <dbReference type="ARBA" id="ARBA00001933"/>
    </source>
</evidence>
<dbReference type="SUPFAM" id="SSF53383">
    <property type="entry name" value="PLP-dependent transferases"/>
    <property type="match status" value="1"/>
</dbReference>
<evidence type="ECO:0000256" key="2">
    <source>
        <dbReference type="ARBA" id="ARBA00022898"/>
    </source>
</evidence>
<dbReference type="InterPro" id="IPR015424">
    <property type="entry name" value="PyrdxlP-dep_Trfase"/>
</dbReference>
<evidence type="ECO:0000256" key="3">
    <source>
        <dbReference type="RuleBase" id="RU003560"/>
    </source>
</evidence>
<dbReference type="Gene3D" id="3.40.640.10">
    <property type="entry name" value="Type I PLP-dependent aspartate aminotransferase-like (Major domain)"/>
    <property type="match status" value="1"/>
</dbReference>
<protein>
    <submittedName>
        <fullName evidence="4">Aspartate aminotransferase family protein</fullName>
    </submittedName>
</protein>
<dbReference type="CDD" id="cd00610">
    <property type="entry name" value="OAT_like"/>
    <property type="match status" value="1"/>
</dbReference>
<name>A0A9D2MCF6_9FIRM</name>
<dbReference type="InterPro" id="IPR015422">
    <property type="entry name" value="PyrdxlP-dep_Trfase_small"/>
</dbReference>
<comment type="caution">
    <text evidence="4">The sequence shown here is derived from an EMBL/GenBank/DDBJ whole genome shotgun (WGS) entry which is preliminary data.</text>
</comment>
<dbReference type="PROSITE" id="PS00600">
    <property type="entry name" value="AA_TRANSFER_CLASS_3"/>
    <property type="match status" value="1"/>
</dbReference>
<dbReference type="GO" id="GO:0008483">
    <property type="term" value="F:transaminase activity"/>
    <property type="evidence" value="ECO:0007669"/>
    <property type="project" value="UniProtKB-KW"/>
</dbReference>
<organism evidence="4 5">
    <name type="scientific">Candidatus Flavonifractor intestinipullorum</name>
    <dbReference type="NCBI Taxonomy" id="2838587"/>
    <lineage>
        <taxon>Bacteria</taxon>
        <taxon>Bacillati</taxon>
        <taxon>Bacillota</taxon>
        <taxon>Clostridia</taxon>
        <taxon>Eubacteriales</taxon>
        <taxon>Oscillospiraceae</taxon>
        <taxon>Flavonifractor</taxon>
    </lineage>
</organism>
<keyword evidence="4" id="KW-0032">Aminotransferase</keyword>
<reference evidence="4" key="1">
    <citation type="journal article" date="2021" name="PeerJ">
        <title>Extensive microbial diversity within the chicken gut microbiome revealed by metagenomics and culture.</title>
        <authorList>
            <person name="Gilroy R."/>
            <person name="Ravi A."/>
            <person name="Getino M."/>
            <person name="Pursley I."/>
            <person name="Horton D.L."/>
            <person name="Alikhan N.F."/>
            <person name="Baker D."/>
            <person name="Gharbi K."/>
            <person name="Hall N."/>
            <person name="Watson M."/>
            <person name="Adriaenssens E.M."/>
            <person name="Foster-Nyarko E."/>
            <person name="Jarju S."/>
            <person name="Secka A."/>
            <person name="Antonio M."/>
            <person name="Oren A."/>
            <person name="Chaudhuri R.R."/>
            <person name="La Ragione R."/>
            <person name="Hildebrand F."/>
            <person name="Pallen M.J."/>
        </authorList>
    </citation>
    <scope>NUCLEOTIDE SEQUENCE</scope>
    <source>
        <strain evidence="4">CHK189-11263</strain>
    </source>
</reference>
<dbReference type="Proteomes" id="UP000824208">
    <property type="component" value="Unassembled WGS sequence"/>
</dbReference>
<dbReference type="Gene3D" id="3.90.1150.10">
    <property type="entry name" value="Aspartate Aminotransferase, domain 1"/>
    <property type="match status" value="1"/>
</dbReference>
<accession>A0A9D2MCF6</accession>
<dbReference type="PANTHER" id="PTHR43713">
    <property type="entry name" value="GLUTAMATE-1-SEMIALDEHYDE 2,1-AMINOMUTASE"/>
    <property type="match status" value="1"/>
</dbReference>
<keyword evidence="2 3" id="KW-0663">Pyridoxal phosphate</keyword>
<gene>
    <name evidence="4" type="ORF">H9714_09880</name>
</gene>